<evidence type="ECO:0000259" key="3">
    <source>
        <dbReference type="Pfam" id="PF01408"/>
    </source>
</evidence>
<dbReference type="GO" id="GO:0016491">
    <property type="term" value="F:oxidoreductase activity"/>
    <property type="evidence" value="ECO:0007669"/>
    <property type="project" value="UniProtKB-KW"/>
</dbReference>
<comment type="similarity">
    <text evidence="1">Belongs to the Gfo/Idh/MocA family.</text>
</comment>
<evidence type="ECO:0000256" key="2">
    <source>
        <dbReference type="ARBA" id="ARBA00023002"/>
    </source>
</evidence>
<feature type="domain" description="Gfo/Idh/MocA-like oxidoreductase C-terminal" evidence="4">
    <location>
        <begin position="137"/>
        <end position="349"/>
    </location>
</feature>
<sequence>MHYQEERIHVGMAAYGLSGRVFHGPLLTAHPGFHLQTILQRSRQDARQQYPNIQIARAFEDLLADSTIELVIINTPEHLHTEMARQALLAGKHVVVEKAFTPTVREAQSLIALAREQGKVLSVFQNSRWHGDFLTIKKVLEQNLLGEVVEYEAHYDRFRNYIQPDSWKEDPLPGTGVLYNLGSHMIDQVLVLFGWPEAVMADLRIQRPGGRVHDNFEVVLHYPQLKVTLKSSYLVREPGPRYVLQGTEGTFMKYGADAQESLLKAGRSPLDEGWGSEPKKLWGKLNSQVQGLHFEGQLETIPGSYLGYYDNIYKAIRTNAALAVTPEQAMQTIAIIEAAQRSHEEKRVVVLEASP</sequence>
<evidence type="ECO:0000313" key="5">
    <source>
        <dbReference type="EMBL" id="WKN37304.1"/>
    </source>
</evidence>
<evidence type="ECO:0000256" key="1">
    <source>
        <dbReference type="ARBA" id="ARBA00010928"/>
    </source>
</evidence>
<accession>A0AA49GTH6</accession>
<dbReference type="Pfam" id="PF02894">
    <property type="entry name" value="GFO_IDH_MocA_C"/>
    <property type="match status" value="1"/>
</dbReference>
<dbReference type="PANTHER" id="PTHR43708">
    <property type="entry name" value="CONSERVED EXPRESSED OXIDOREDUCTASE (EUROFUNG)"/>
    <property type="match status" value="1"/>
</dbReference>
<reference evidence="5" key="1">
    <citation type="journal article" date="2023" name="Comput. Struct. Biotechnol. J.">
        <title>Discovery of a novel marine Bacteroidetes with a rich repertoire of carbohydrate-active enzymes.</title>
        <authorList>
            <person name="Chen B."/>
            <person name="Liu G."/>
            <person name="Chen Q."/>
            <person name="Wang H."/>
            <person name="Liu L."/>
            <person name="Tang K."/>
        </authorList>
    </citation>
    <scope>NUCLEOTIDE SEQUENCE</scope>
    <source>
        <strain evidence="5">TK19036</strain>
    </source>
</reference>
<dbReference type="InterPro" id="IPR004104">
    <property type="entry name" value="Gfo/Idh/MocA-like_OxRdtase_C"/>
</dbReference>
<keyword evidence="2" id="KW-0560">Oxidoreductase</keyword>
<dbReference type="InterPro" id="IPR036291">
    <property type="entry name" value="NAD(P)-bd_dom_sf"/>
</dbReference>
<dbReference type="Gene3D" id="3.40.50.720">
    <property type="entry name" value="NAD(P)-binding Rossmann-like Domain"/>
    <property type="match status" value="1"/>
</dbReference>
<dbReference type="AlphaFoldDB" id="A0AA49GTH6"/>
<dbReference type="InterPro" id="IPR051317">
    <property type="entry name" value="Gfo/Idh/MocA_oxidoreduct"/>
</dbReference>
<evidence type="ECO:0000259" key="4">
    <source>
        <dbReference type="Pfam" id="PF02894"/>
    </source>
</evidence>
<gene>
    <name evidence="5" type="ORF">K4G66_01105</name>
</gene>
<dbReference type="PANTHER" id="PTHR43708:SF5">
    <property type="entry name" value="CONSERVED EXPRESSED OXIDOREDUCTASE (EUROFUNG)-RELATED"/>
    <property type="match status" value="1"/>
</dbReference>
<dbReference type="Pfam" id="PF01408">
    <property type="entry name" value="GFO_IDH_MocA"/>
    <property type="match status" value="1"/>
</dbReference>
<reference evidence="5" key="2">
    <citation type="journal article" date="2024" name="Antonie Van Leeuwenhoek">
        <title>Roseihalotalea indica gen. nov., sp. nov., a halophilic Bacteroidetes from mesopelagic Southwest Indian Ocean with higher carbohydrate metabolic potential.</title>
        <authorList>
            <person name="Chen B."/>
            <person name="Zhang M."/>
            <person name="Lin D."/>
            <person name="Ye J."/>
            <person name="Tang K."/>
        </authorList>
    </citation>
    <scope>NUCLEOTIDE SEQUENCE</scope>
    <source>
        <strain evidence="5">TK19036</strain>
    </source>
</reference>
<proteinExistence type="inferred from homology"/>
<dbReference type="EMBL" id="CP120682">
    <property type="protein sequence ID" value="WKN37304.1"/>
    <property type="molecule type" value="Genomic_DNA"/>
</dbReference>
<dbReference type="Gene3D" id="3.30.360.10">
    <property type="entry name" value="Dihydrodipicolinate Reductase, domain 2"/>
    <property type="match status" value="1"/>
</dbReference>
<dbReference type="SUPFAM" id="SSF51735">
    <property type="entry name" value="NAD(P)-binding Rossmann-fold domains"/>
    <property type="match status" value="1"/>
</dbReference>
<dbReference type="GO" id="GO:0000166">
    <property type="term" value="F:nucleotide binding"/>
    <property type="evidence" value="ECO:0007669"/>
    <property type="project" value="InterPro"/>
</dbReference>
<feature type="domain" description="Gfo/Idh/MocA-like oxidoreductase N-terminal" evidence="3">
    <location>
        <begin position="9"/>
        <end position="123"/>
    </location>
</feature>
<dbReference type="InterPro" id="IPR000683">
    <property type="entry name" value="Gfo/Idh/MocA-like_OxRdtase_N"/>
</dbReference>
<name>A0AA49GTH6_9BACT</name>
<organism evidence="5">
    <name type="scientific">Roseihalotalea indica</name>
    <dbReference type="NCBI Taxonomy" id="2867963"/>
    <lineage>
        <taxon>Bacteria</taxon>
        <taxon>Pseudomonadati</taxon>
        <taxon>Bacteroidota</taxon>
        <taxon>Cytophagia</taxon>
        <taxon>Cytophagales</taxon>
        <taxon>Catalimonadaceae</taxon>
        <taxon>Roseihalotalea</taxon>
    </lineage>
</organism>
<protein>
    <submittedName>
        <fullName evidence="5">Gfo/Idh/MocA family oxidoreductase</fullName>
    </submittedName>
</protein>